<dbReference type="EMBL" id="PVNS01000013">
    <property type="protein sequence ID" value="PRO64679.1"/>
    <property type="molecule type" value="Genomic_DNA"/>
</dbReference>
<feature type="region of interest" description="Disordered" evidence="1">
    <location>
        <begin position="361"/>
        <end position="388"/>
    </location>
</feature>
<accession>A0A2P6MEG7</accession>
<feature type="transmembrane region" description="Helical" evidence="2">
    <location>
        <begin position="7"/>
        <end position="28"/>
    </location>
</feature>
<reference evidence="3 4" key="1">
    <citation type="submission" date="2018-03" db="EMBL/GenBank/DDBJ databases">
        <title>Bacillus urumqiensis sp. nov., a moderately haloalkaliphilic bacterium isolated from a salt lake.</title>
        <authorList>
            <person name="Zhao B."/>
            <person name="Liao Z."/>
        </authorList>
    </citation>
    <scope>NUCLEOTIDE SEQUENCE [LARGE SCALE GENOMIC DNA]</scope>
    <source>
        <strain evidence="3 4">BZ-SZ-XJ18</strain>
    </source>
</reference>
<gene>
    <name evidence="3" type="ORF">C6I21_13310</name>
</gene>
<keyword evidence="2" id="KW-0812">Transmembrane</keyword>
<evidence type="ECO:0000313" key="4">
    <source>
        <dbReference type="Proteomes" id="UP000243650"/>
    </source>
</evidence>
<keyword evidence="2" id="KW-0472">Membrane</keyword>
<keyword evidence="2" id="KW-1133">Transmembrane helix</keyword>
<dbReference type="RefSeq" id="WP_105959979.1">
    <property type="nucleotide sequence ID" value="NZ_PVNS01000013.1"/>
</dbReference>
<evidence type="ECO:0000256" key="2">
    <source>
        <dbReference type="SAM" id="Phobius"/>
    </source>
</evidence>
<sequence>MLKEESGYALLIVLLTIVLVGIAAVPLINQTLTSAQQVEVVKAQAKADEMRTYGERYFQQRTAVSIEESIRTFEAALWEEEERRIGSRDLEDLYAYLRNSLQDEYSRFTAADPLGITPASDGEGAAAVIPEAVTLDTSEDGAGIQIRYESIGEAGGRESREAQLLEFSFQLDGGGNSEPGRVEEVAERNLDSDRFREEGGSVFNEKDINQNDDFPSGDVLFTDGVTLKKGAGEKTITGDLFAEGKIELKQRSVLRIEDYFYHVDPKNGKDNLQTQRPDRESFIVVGKDMVTETITLQQQARVCVNGFVYIKNGNRIQKHLAENDEENTGSPEHEELNKVSSCSVENVESEWEQGAINYAGITTSSGGGGGSQPITSTSGWILRSGNSQ</sequence>
<organism evidence="3 4">
    <name type="scientific">Alkalicoccus urumqiensis</name>
    <name type="common">Bacillus urumqiensis</name>
    <dbReference type="NCBI Taxonomy" id="1548213"/>
    <lineage>
        <taxon>Bacteria</taxon>
        <taxon>Bacillati</taxon>
        <taxon>Bacillota</taxon>
        <taxon>Bacilli</taxon>
        <taxon>Bacillales</taxon>
        <taxon>Bacillaceae</taxon>
        <taxon>Alkalicoccus</taxon>
    </lineage>
</organism>
<dbReference type="Proteomes" id="UP000243650">
    <property type="component" value="Unassembled WGS sequence"/>
</dbReference>
<proteinExistence type="predicted"/>
<evidence type="ECO:0000256" key="1">
    <source>
        <dbReference type="SAM" id="MobiDB-lite"/>
    </source>
</evidence>
<comment type="caution">
    <text evidence="3">The sequence shown here is derived from an EMBL/GenBank/DDBJ whole genome shotgun (WGS) entry which is preliminary data.</text>
</comment>
<dbReference type="AlphaFoldDB" id="A0A2P6MEG7"/>
<keyword evidence="4" id="KW-1185">Reference proteome</keyword>
<protein>
    <submittedName>
        <fullName evidence="3">Uncharacterized protein</fullName>
    </submittedName>
</protein>
<name>A0A2P6MEG7_ALKUR</name>
<evidence type="ECO:0000313" key="3">
    <source>
        <dbReference type="EMBL" id="PRO64679.1"/>
    </source>
</evidence>